<keyword evidence="2" id="KW-1185">Reference proteome</keyword>
<evidence type="ECO:0000313" key="2">
    <source>
        <dbReference type="Proteomes" id="UP000317650"/>
    </source>
</evidence>
<name>A0A4S8KCD6_MUSBA</name>
<comment type="caution">
    <text evidence="1">The sequence shown here is derived from an EMBL/GenBank/DDBJ whole genome shotgun (WGS) entry which is preliminary data.</text>
</comment>
<protein>
    <submittedName>
        <fullName evidence="1">Uncharacterized protein</fullName>
    </submittedName>
</protein>
<dbReference type="EMBL" id="PYDT01000001">
    <property type="protein sequence ID" value="THU72769.1"/>
    <property type="molecule type" value="Genomic_DNA"/>
</dbReference>
<evidence type="ECO:0000313" key="1">
    <source>
        <dbReference type="EMBL" id="THU72769.1"/>
    </source>
</evidence>
<accession>A0A4S8KCD6</accession>
<proteinExistence type="predicted"/>
<dbReference type="Proteomes" id="UP000317650">
    <property type="component" value="Chromosome 4"/>
</dbReference>
<organism evidence="1 2">
    <name type="scientific">Musa balbisiana</name>
    <name type="common">Banana</name>
    <dbReference type="NCBI Taxonomy" id="52838"/>
    <lineage>
        <taxon>Eukaryota</taxon>
        <taxon>Viridiplantae</taxon>
        <taxon>Streptophyta</taxon>
        <taxon>Embryophyta</taxon>
        <taxon>Tracheophyta</taxon>
        <taxon>Spermatophyta</taxon>
        <taxon>Magnoliopsida</taxon>
        <taxon>Liliopsida</taxon>
        <taxon>Zingiberales</taxon>
        <taxon>Musaceae</taxon>
        <taxon>Musa</taxon>
    </lineage>
</organism>
<sequence length="95" mass="10968">MHPIKNSSDVDLHRYFFIPDHYRATAIVLRKNCSIGFLSKSILHFTLPDIKELYDKLTDFETYLKKPSLLHNINILITTIKATTSIIRNPGVLNI</sequence>
<dbReference type="AlphaFoldDB" id="A0A4S8KCD6"/>
<reference evidence="1 2" key="1">
    <citation type="journal article" date="2019" name="Nat. Plants">
        <title>Genome sequencing of Musa balbisiana reveals subgenome evolution and function divergence in polyploid bananas.</title>
        <authorList>
            <person name="Yao X."/>
        </authorList>
    </citation>
    <scope>NUCLEOTIDE SEQUENCE [LARGE SCALE GENOMIC DNA]</scope>
    <source>
        <strain evidence="2">cv. DH-PKW</strain>
        <tissue evidence="1">Leaves</tissue>
    </source>
</reference>
<gene>
    <name evidence="1" type="ORF">C4D60_Mb04t15680</name>
</gene>